<protein>
    <submittedName>
        <fullName evidence="2">Uncharacterized protein</fullName>
    </submittedName>
</protein>
<dbReference type="HOGENOM" id="CLU_3025071_0_0_9"/>
<dbReference type="Proteomes" id="UP000004846">
    <property type="component" value="Unassembled WGS sequence"/>
</dbReference>
<organism evidence="2 3">
    <name type="scientific">Enterococcus faecalis TX4248</name>
    <dbReference type="NCBI Taxonomy" id="749495"/>
    <lineage>
        <taxon>Bacteria</taxon>
        <taxon>Bacillati</taxon>
        <taxon>Bacillota</taxon>
        <taxon>Bacilli</taxon>
        <taxon>Lactobacillales</taxon>
        <taxon>Enterococcaceae</taxon>
        <taxon>Enterococcus</taxon>
    </lineage>
</organism>
<evidence type="ECO:0000313" key="3">
    <source>
        <dbReference type="Proteomes" id="UP000004846"/>
    </source>
</evidence>
<reference evidence="2 3" key="1">
    <citation type="submission" date="2010-07" db="EMBL/GenBank/DDBJ databases">
        <authorList>
            <person name="Sid Ahmed O."/>
        </authorList>
    </citation>
    <scope>NUCLEOTIDE SEQUENCE [LARGE SCALE GENOMIC DNA]</scope>
    <source>
        <strain evidence="2 3">TX4248</strain>
    </source>
</reference>
<keyword evidence="1" id="KW-0472">Membrane</keyword>
<sequence length="55" mass="6754">MKKPIRDNWHNVSIVVCAFFIMSFSYIFYKTFIRTPLTVLYLDYLKRFLLLNILF</sequence>
<name>A0A125W1L7_ENTFL</name>
<comment type="caution">
    <text evidence="2">The sequence shown here is derived from an EMBL/GenBank/DDBJ whole genome shotgun (WGS) entry which is preliminary data.</text>
</comment>
<accession>A0A125W1L7</accession>
<gene>
    <name evidence="2" type="ORF">HMPREF9498_03228</name>
</gene>
<proteinExistence type="predicted"/>
<keyword evidence="1" id="KW-1133">Transmembrane helix</keyword>
<dbReference type="AlphaFoldDB" id="A0A125W1L7"/>
<dbReference type="EMBL" id="AEBR01000110">
    <property type="protein sequence ID" value="EFM81289.1"/>
    <property type="molecule type" value="Genomic_DNA"/>
</dbReference>
<keyword evidence="1" id="KW-0812">Transmembrane</keyword>
<evidence type="ECO:0000256" key="1">
    <source>
        <dbReference type="SAM" id="Phobius"/>
    </source>
</evidence>
<feature type="transmembrane region" description="Helical" evidence="1">
    <location>
        <begin position="12"/>
        <end position="29"/>
    </location>
</feature>
<evidence type="ECO:0000313" key="2">
    <source>
        <dbReference type="EMBL" id="EFM81289.1"/>
    </source>
</evidence>